<dbReference type="EMBL" id="QRQN01000001">
    <property type="protein sequence ID" value="RHN11932.1"/>
    <property type="molecule type" value="Genomic_DNA"/>
</dbReference>
<dbReference type="GO" id="GO:0015081">
    <property type="term" value="F:sodium ion transmembrane transporter activity"/>
    <property type="evidence" value="ECO:0007669"/>
    <property type="project" value="InterPro"/>
</dbReference>
<accession>A0A173R9K5</accession>
<dbReference type="STRING" id="166486.ERS852572_00253"/>
<evidence type="ECO:0000313" key="12">
    <source>
        <dbReference type="EMBL" id="RHN11932.1"/>
    </source>
</evidence>
<protein>
    <submittedName>
        <fullName evidence="8">Na+-transporting methylmalonyl-CoA/oxaloacetate decarboxylase, gamma subunit</fullName>
    </submittedName>
    <submittedName>
        <fullName evidence="9">Sodium pump decarboxylase</fullName>
    </submittedName>
</protein>
<evidence type="ECO:0000256" key="1">
    <source>
        <dbReference type="ARBA" id="ARBA00004236"/>
    </source>
</evidence>
<dbReference type="GO" id="GO:0036376">
    <property type="term" value="P:sodium ion export across plasma membrane"/>
    <property type="evidence" value="ECO:0007669"/>
    <property type="project" value="InterPro"/>
</dbReference>
<dbReference type="PaxDb" id="166486-ERS852572_00253"/>
<gene>
    <name evidence="11" type="ORF">DW856_01370</name>
    <name evidence="10" type="ORF">DW927_02290</name>
    <name evidence="12" type="ORF">DWZ31_00315</name>
    <name evidence="8" type="ORF">ERS852572_00253</name>
    <name evidence="9" type="ORF">GCK47_07090</name>
</gene>
<proteinExistence type="predicted"/>
<dbReference type="GO" id="GO:0005886">
    <property type="term" value="C:plasma membrane"/>
    <property type="evidence" value="ECO:0007669"/>
    <property type="project" value="UniProtKB-SubCell"/>
</dbReference>
<evidence type="ECO:0000313" key="8">
    <source>
        <dbReference type="EMBL" id="CUM74522.1"/>
    </source>
</evidence>
<keyword evidence="4 6" id="KW-1133">Transmembrane helix</keyword>
<feature type="chain" id="PRO_5044549700" evidence="7">
    <location>
        <begin position="23"/>
        <end position="246"/>
    </location>
</feature>
<feature type="signal peptide" evidence="7">
    <location>
        <begin position="1"/>
        <end position="22"/>
    </location>
</feature>
<reference evidence="8 13" key="1">
    <citation type="submission" date="2015-09" db="EMBL/GenBank/DDBJ databases">
        <authorList>
            <consortium name="Pathogen Informatics"/>
        </authorList>
    </citation>
    <scope>NUCLEOTIDE SEQUENCE [LARGE SCALE GENOMIC DNA]</scope>
    <source>
        <strain evidence="8 13">2789STDY5834960</strain>
    </source>
</reference>
<keyword evidence="3 6" id="KW-0812">Transmembrane</keyword>
<feature type="transmembrane region" description="Helical" evidence="6">
    <location>
        <begin position="157"/>
        <end position="177"/>
    </location>
</feature>
<evidence type="ECO:0000313" key="14">
    <source>
        <dbReference type="Proteomes" id="UP000283513"/>
    </source>
</evidence>
<reference evidence="9 17" key="3">
    <citation type="submission" date="2019-10" db="EMBL/GenBank/DDBJ databases">
        <title>Roseburia spp. ameliorate alcoholic fatty liver via restoration of gut barrier function.</title>
        <authorList>
            <person name="Seo B."/>
            <person name="Ko G."/>
        </authorList>
    </citation>
    <scope>NUCLEOTIDE SEQUENCE [LARGE SCALE GENOMIC DNA]</scope>
    <source>
        <strain evidence="9 17">SNUG30017</strain>
    </source>
</reference>
<dbReference type="Pfam" id="PF04277">
    <property type="entry name" value="OAD_gamma"/>
    <property type="match status" value="1"/>
</dbReference>
<reference evidence="14 15" key="2">
    <citation type="submission" date="2018-08" db="EMBL/GenBank/DDBJ databases">
        <title>A genome reference for cultivated species of the human gut microbiota.</title>
        <authorList>
            <person name="Zou Y."/>
            <person name="Xue W."/>
            <person name="Luo G."/>
        </authorList>
    </citation>
    <scope>NUCLEOTIDE SEQUENCE [LARGE SCALE GENOMIC DNA]</scope>
    <source>
        <strain evidence="12 15">AF31-21AC</strain>
        <strain evidence="11 14">AM37-1AC</strain>
        <strain evidence="10 16">AM43-11</strain>
    </source>
</reference>
<evidence type="ECO:0000256" key="3">
    <source>
        <dbReference type="ARBA" id="ARBA00022692"/>
    </source>
</evidence>
<dbReference type="EMBL" id="QSFP01000002">
    <property type="protein sequence ID" value="RHA69664.1"/>
    <property type="molecule type" value="Genomic_DNA"/>
</dbReference>
<dbReference type="Proteomes" id="UP000283586">
    <property type="component" value="Unassembled WGS sequence"/>
</dbReference>
<evidence type="ECO:0000256" key="7">
    <source>
        <dbReference type="SAM" id="SignalP"/>
    </source>
</evidence>
<dbReference type="PROSITE" id="PS51257">
    <property type="entry name" value="PROKAR_LIPOPROTEIN"/>
    <property type="match status" value="1"/>
</dbReference>
<name>A0A173R9K5_9FIRM</name>
<evidence type="ECO:0000256" key="5">
    <source>
        <dbReference type="ARBA" id="ARBA00023136"/>
    </source>
</evidence>
<evidence type="ECO:0000313" key="13">
    <source>
        <dbReference type="Proteomes" id="UP000095350"/>
    </source>
</evidence>
<evidence type="ECO:0000256" key="2">
    <source>
        <dbReference type="ARBA" id="ARBA00022475"/>
    </source>
</evidence>
<evidence type="ECO:0000313" key="15">
    <source>
        <dbReference type="Proteomes" id="UP000283586"/>
    </source>
</evidence>
<evidence type="ECO:0000313" key="9">
    <source>
        <dbReference type="EMBL" id="MVQ45469.1"/>
    </source>
</evidence>
<dbReference type="OrthoDB" id="1912660at2"/>
<keyword evidence="5 6" id="KW-0472">Membrane</keyword>
<sequence>MKKKLSLMLCLCFMVLAMTACGTDPKSVDYFGMSYSDIQDNMEQTVSALVSFSDEDIQSGAEYYDSNGMDAFAHLLTSWGETVSDLGSYQGLGDLTVTKAQKTVTADQVLHFSDRDVVVSYVYEYNYETEAPELTDASADLVYSLGEKMEKAGMNTLMGMGTVFVVLILISLIISCFKVIPYLQNKKANAGAKKDVADPVVEQIEQREETSQLTDDLELVAVISAAIAAAEGTSADGFVVRSIHRR</sequence>
<dbReference type="EMBL" id="CYXZ01000002">
    <property type="protein sequence ID" value="CUM74522.1"/>
    <property type="molecule type" value="Genomic_DNA"/>
</dbReference>
<dbReference type="InterPro" id="IPR005899">
    <property type="entry name" value="Na_pump_deCOase"/>
</dbReference>
<evidence type="ECO:0000256" key="6">
    <source>
        <dbReference type="SAM" id="Phobius"/>
    </source>
</evidence>
<dbReference type="AlphaFoldDB" id="A0A173R9K5"/>
<evidence type="ECO:0000313" key="16">
    <source>
        <dbReference type="Proteomes" id="UP000284465"/>
    </source>
</evidence>
<dbReference type="EMBL" id="QSHO01000001">
    <property type="protein sequence ID" value="RHC20890.1"/>
    <property type="molecule type" value="Genomic_DNA"/>
</dbReference>
<dbReference type="RefSeq" id="WP_006858049.1">
    <property type="nucleotide sequence ID" value="NZ_CABIYH010000002.1"/>
</dbReference>
<dbReference type="Proteomes" id="UP000284465">
    <property type="component" value="Unassembled WGS sequence"/>
</dbReference>
<evidence type="ECO:0000313" key="10">
    <source>
        <dbReference type="EMBL" id="RHA69664.1"/>
    </source>
</evidence>
<keyword evidence="2" id="KW-1003">Cell membrane</keyword>
<evidence type="ECO:0000256" key="4">
    <source>
        <dbReference type="ARBA" id="ARBA00022989"/>
    </source>
</evidence>
<dbReference type="Proteomes" id="UP000479531">
    <property type="component" value="Unassembled WGS sequence"/>
</dbReference>
<comment type="subcellular location">
    <subcellularLocation>
        <location evidence="1">Cell membrane</location>
    </subcellularLocation>
</comment>
<dbReference type="EMBL" id="WGGT01000006">
    <property type="protein sequence ID" value="MVQ45469.1"/>
    <property type="molecule type" value="Genomic_DNA"/>
</dbReference>
<evidence type="ECO:0000313" key="17">
    <source>
        <dbReference type="Proteomes" id="UP000479531"/>
    </source>
</evidence>
<keyword evidence="7" id="KW-0732">Signal</keyword>
<organism evidence="8 13">
    <name type="scientific">Roseburia intestinalis</name>
    <dbReference type="NCBI Taxonomy" id="166486"/>
    <lineage>
        <taxon>Bacteria</taxon>
        <taxon>Bacillati</taxon>
        <taxon>Bacillota</taxon>
        <taxon>Clostridia</taxon>
        <taxon>Lachnospirales</taxon>
        <taxon>Lachnospiraceae</taxon>
        <taxon>Roseburia</taxon>
    </lineage>
</organism>
<evidence type="ECO:0000313" key="11">
    <source>
        <dbReference type="EMBL" id="RHC20890.1"/>
    </source>
</evidence>
<dbReference type="Proteomes" id="UP000095350">
    <property type="component" value="Unassembled WGS sequence"/>
</dbReference>
<dbReference type="GeneID" id="61433372"/>
<dbReference type="Proteomes" id="UP000283513">
    <property type="component" value="Unassembled WGS sequence"/>
</dbReference>